<dbReference type="Proteomes" id="UP001205185">
    <property type="component" value="Unassembled WGS sequence"/>
</dbReference>
<gene>
    <name evidence="1" type="ORF">LV75_005121</name>
</gene>
<sequence>MSEDGYPAALVGVAARLVRALHEAASIVSDALGVAADELEAIQTSTRSGQDEDLDDQADDPMAELWKDVAAQRPEFGTLTPDPGEIPDLLLAARERVGPDLANRIDAALPDVELPESPFPPNSSAPDTLRTAADGLWRILTMGHGLAIGYHNLSVRPPEDEDTARFVDEVSSCLGKLELNEFASTKDALMTCITLDSQLRSFAPALLTTQEQWRPLAPAPDSRWSALLDSFLAAVNDYGQTLSPPFSMGAPPIGTKSREAQREHHLELNECVRIDGKEDNNDVVLWPVWCWGAIASKTKRVDQPARVVLGPWS</sequence>
<proteinExistence type="predicted"/>
<dbReference type="EMBL" id="JAMTCO010000013">
    <property type="protein sequence ID" value="MCP2272595.1"/>
    <property type="molecule type" value="Genomic_DNA"/>
</dbReference>
<evidence type="ECO:0000313" key="2">
    <source>
        <dbReference type="Proteomes" id="UP001205185"/>
    </source>
</evidence>
<dbReference type="RefSeq" id="WP_344800405.1">
    <property type="nucleotide sequence ID" value="NZ_BAAAVB010000008.1"/>
</dbReference>
<protein>
    <submittedName>
        <fullName evidence="1">Uncharacterized protein</fullName>
    </submittedName>
</protein>
<reference evidence="1 2" key="1">
    <citation type="submission" date="2022-06" db="EMBL/GenBank/DDBJ databases">
        <title>Genomic Encyclopedia of Archaeal and Bacterial Type Strains, Phase II (KMG-II): from individual species to whole genera.</title>
        <authorList>
            <person name="Goeker M."/>
        </authorList>
    </citation>
    <scope>NUCLEOTIDE SEQUENCE [LARGE SCALE GENOMIC DNA]</scope>
    <source>
        <strain evidence="1 2">DSM 44255</strain>
    </source>
</reference>
<evidence type="ECO:0000313" key="1">
    <source>
        <dbReference type="EMBL" id="MCP2272595.1"/>
    </source>
</evidence>
<name>A0ABT1IIW6_9PSEU</name>
<comment type="caution">
    <text evidence="1">The sequence shown here is derived from an EMBL/GenBank/DDBJ whole genome shotgun (WGS) entry which is preliminary data.</text>
</comment>
<organism evidence="1 2">
    <name type="scientific">Actinokineospora diospyrosa</name>
    <dbReference type="NCBI Taxonomy" id="103728"/>
    <lineage>
        <taxon>Bacteria</taxon>
        <taxon>Bacillati</taxon>
        <taxon>Actinomycetota</taxon>
        <taxon>Actinomycetes</taxon>
        <taxon>Pseudonocardiales</taxon>
        <taxon>Pseudonocardiaceae</taxon>
        <taxon>Actinokineospora</taxon>
    </lineage>
</organism>
<accession>A0ABT1IIW6</accession>
<keyword evidence="2" id="KW-1185">Reference proteome</keyword>